<protein>
    <submittedName>
        <fullName evidence="4">Dirigent protein</fullName>
    </submittedName>
</protein>
<dbReference type="AlphaFoldDB" id="A0A158QRC6"/>
<evidence type="ECO:0000313" key="3">
    <source>
        <dbReference type="Proteomes" id="UP000268014"/>
    </source>
</evidence>
<sequence>MFQVMTTSGESPPGSGHEKKNGNLPVVIISEPGSPDVVGKMDGVYIQEQEGMKPCGVIAISLEFFDFRFFLNIYIGQGM</sequence>
<evidence type="ECO:0000313" key="2">
    <source>
        <dbReference type="EMBL" id="VDO63468.1"/>
    </source>
</evidence>
<accession>A0A158QRC6</accession>
<gene>
    <name evidence="2" type="ORF">HPLM_LOCUS17114</name>
</gene>
<name>A0A158QRC6_HAEPC</name>
<dbReference type="WBParaSite" id="HPLM_0001712201-mRNA-1">
    <property type="protein sequence ID" value="HPLM_0001712201-mRNA-1"/>
    <property type="gene ID" value="HPLM_0001712201"/>
</dbReference>
<reference evidence="4" key="1">
    <citation type="submission" date="2016-04" db="UniProtKB">
        <authorList>
            <consortium name="WormBaseParasite"/>
        </authorList>
    </citation>
    <scope>IDENTIFICATION</scope>
</reference>
<feature type="compositionally biased region" description="Polar residues" evidence="1">
    <location>
        <begin position="1"/>
        <end position="10"/>
    </location>
</feature>
<evidence type="ECO:0000313" key="4">
    <source>
        <dbReference type="WBParaSite" id="HPLM_0001712201-mRNA-1"/>
    </source>
</evidence>
<organism evidence="4">
    <name type="scientific">Haemonchus placei</name>
    <name type="common">Barber's pole worm</name>
    <dbReference type="NCBI Taxonomy" id="6290"/>
    <lineage>
        <taxon>Eukaryota</taxon>
        <taxon>Metazoa</taxon>
        <taxon>Ecdysozoa</taxon>
        <taxon>Nematoda</taxon>
        <taxon>Chromadorea</taxon>
        <taxon>Rhabditida</taxon>
        <taxon>Rhabditina</taxon>
        <taxon>Rhabditomorpha</taxon>
        <taxon>Strongyloidea</taxon>
        <taxon>Trichostrongylidae</taxon>
        <taxon>Haemonchus</taxon>
    </lineage>
</organism>
<reference evidence="2 3" key="2">
    <citation type="submission" date="2018-11" db="EMBL/GenBank/DDBJ databases">
        <authorList>
            <consortium name="Pathogen Informatics"/>
        </authorList>
    </citation>
    <scope>NUCLEOTIDE SEQUENCE [LARGE SCALE GENOMIC DNA]</scope>
    <source>
        <strain evidence="2 3">MHpl1</strain>
    </source>
</reference>
<dbReference type="EMBL" id="UZAF01019778">
    <property type="protein sequence ID" value="VDO63468.1"/>
    <property type="molecule type" value="Genomic_DNA"/>
</dbReference>
<feature type="region of interest" description="Disordered" evidence="1">
    <location>
        <begin position="1"/>
        <end position="22"/>
    </location>
</feature>
<evidence type="ECO:0000256" key="1">
    <source>
        <dbReference type="SAM" id="MobiDB-lite"/>
    </source>
</evidence>
<keyword evidence="3" id="KW-1185">Reference proteome</keyword>
<dbReference type="Proteomes" id="UP000268014">
    <property type="component" value="Unassembled WGS sequence"/>
</dbReference>
<proteinExistence type="predicted"/>